<organism evidence="1 2">
    <name type="scientific">Dufourea novaeangliae</name>
    <name type="common">Sweat bee</name>
    <dbReference type="NCBI Taxonomy" id="178035"/>
    <lineage>
        <taxon>Eukaryota</taxon>
        <taxon>Metazoa</taxon>
        <taxon>Ecdysozoa</taxon>
        <taxon>Arthropoda</taxon>
        <taxon>Hexapoda</taxon>
        <taxon>Insecta</taxon>
        <taxon>Pterygota</taxon>
        <taxon>Neoptera</taxon>
        <taxon>Endopterygota</taxon>
        <taxon>Hymenoptera</taxon>
        <taxon>Apocrita</taxon>
        <taxon>Aculeata</taxon>
        <taxon>Apoidea</taxon>
        <taxon>Anthophila</taxon>
        <taxon>Halictidae</taxon>
        <taxon>Rophitinae</taxon>
        <taxon>Dufourea</taxon>
    </lineage>
</organism>
<reference evidence="1 2" key="1">
    <citation type="submission" date="2015-07" db="EMBL/GenBank/DDBJ databases">
        <title>The genome of Dufourea novaeangliae.</title>
        <authorList>
            <person name="Pan H."/>
            <person name="Kapheim K."/>
        </authorList>
    </citation>
    <scope>NUCLEOTIDE SEQUENCE [LARGE SCALE GENOMIC DNA]</scope>
    <source>
        <strain evidence="1">0120121106</strain>
        <tissue evidence="1">Whole body</tissue>
    </source>
</reference>
<name>A0A154P4A5_DUFNO</name>
<evidence type="ECO:0000313" key="2">
    <source>
        <dbReference type="Proteomes" id="UP000076502"/>
    </source>
</evidence>
<dbReference type="EMBL" id="KQ434809">
    <property type="protein sequence ID" value="KZC06662.1"/>
    <property type="molecule type" value="Genomic_DNA"/>
</dbReference>
<keyword evidence="2" id="KW-1185">Reference proteome</keyword>
<dbReference type="AlphaFoldDB" id="A0A154P4A5"/>
<sequence>MQREKKRVTRKEKIRAGWKEVMGGLYRRRGMSCRKKISKRGKVGKRKERKEEEKVKKGCKVAFWNIAGLERKDTEFWDRLK</sequence>
<protein>
    <recommendedName>
        <fullName evidence="3">Endonuclease/exonuclease/phosphatase domain-containing protein</fullName>
    </recommendedName>
</protein>
<proteinExistence type="predicted"/>
<accession>A0A154P4A5</accession>
<evidence type="ECO:0008006" key="3">
    <source>
        <dbReference type="Google" id="ProtNLM"/>
    </source>
</evidence>
<dbReference type="Proteomes" id="UP000076502">
    <property type="component" value="Unassembled WGS sequence"/>
</dbReference>
<gene>
    <name evidence="1" type="ORF">WN55_10573</name>
</gene>
<evidence type="ECO:0000313" key="1">
    <source>
        <dbReference type="EMBL" id="KZC06662.1"/>
    </source>
</evidence>